<evidence type="ECO:0000259" key="2">
    <source>
        <dbReference type="SMART" id="SM00856"/>
    </source>
</evidence>
<keyword evidence="4" id="KW-1185">Reference proteome</keyword>
<feature type="signal peptide" evidence="1">
    <location>
        <begin position="1"/>
        <end position="26"/>
    </location>
</feature>
<dbReference type="Proteomes" id="UP000000768">
    <property type="component" value="Chromosome 10"/>
</dbReference>
<dbReference type="AlphaFoldDB" id="A0A194YGN7"/>
<protein>
    <recommendedName>
        <fullName evidence="2">Pectinesterase inhibitor domain-containing protein</fullName>
    </recommendedName>
</protein>
<reference evidence="4" key="2">
    <citation type="journal article" date="2018" name="Plant J.">
        <title>The Sorghum bicolor reference genome: improved assembly, gene annotations, a transcriptome atlas, and signatures of genome organization.</title>
        <authorList>
            <person name="McCormick R.F."/>
            <person name="Truong S.K."/>
            <person name="Sreedasyam A."/>
            <person name="Jenkins J."/>
            <person name="Shu S."/>
            <person name="Sims D."/>
            <person name="Kennedy M."/>
            <person name="Amirebrahimi M."/>
            <person name="Weers B.D."/>
            <person name="McKinley B."/>
            <person name="Mattison A."/>
            <person name="Morishige D.T."/>
            <person name="Grimwood J."/>
            <person name="Schmutz J."/>
            <person name="Mullet J.E."/>
        </authorList>
    </citation>
    <scope>NUCLEOTIDE SEQUENCE [LARGE SCALE GENOMIC DNA]</scope>
    <source>
        <strain evidence="4">cv. BTx623</strain>
    </source>
</reference>
<dbReference type="InParanoid" id="A0A194YGN7"/>
<dbReference type="GO" id="GO:0009505">
    <property type="term" value="C:plant-type cell wall"/>
    <property type="evidence" value="ECO:0000318"/>
    <property type="project" value="GO_Central"/>
</dbReference>
<accession>A0A194YGN7</accession>
<feature type="domain" description="Pectinesterase inhibitor" evidence="2">
    <location>
        <begin position="50"/>
        <end position="223"/>
    </location>
</feature>
<dbReference type="OMA" id="HEAHHFR"/>
<dbReference type="EMBL" id="CM000769">
    <property type="protein sequence ID" value="KXG19120.1"/>
    <property type="molecule type" value="Genomic_DNA"/>
</dbReference>
<evidence type="ECO:0000313" key="4">
    <source>
        <dbReference type="Proteomes" id="UP000000768"/>
    </source>
</evidence>
<dbReference type="Gramene" id="KXG19120">
    <property type="protein sequence ID" value="KXG19120"/>
    <property type="gene ID" value="SORBI_3010G007600"/>
</dbReference>
<dbReference type="PROSITE" id="PS51257">
    <property type="entry name" value="PROKAR_LIPOPROTEIN"/>
    <property type="match status" value="1"/>
</dbReference>
<name>A0A194YGN7_SORBI</name>
<dbReference type="InterPro" id="IPR006501">
    <property type="entry name" value="Pectinesterase_inhib_dom"/>
</dbReference>
<sequence length="235" mass="25084">MAARSMAMAFLTTALAVVLLLGACAASAPCLTTDAAAAAVCQNQQRHDDDDGDLVATACERAKGHEAHHFRGLGLTALTKDFCETTLRSDNRSAAANDTRELALVAMDLASTAAASASTKARSALRSSGGRGGKDRDTEFSLRYCVMDYGTVAAVLPACRVIVEEYSPGDFQAPFDYLECAGRVMDAAGDCWQRVSYEDGELKRALWKDAVDVANRANLAQALVEQMVDFPDDHH</sequence>
<gene>
    <name evidence="3" type="ORF">SORBI_3010G007600</name>
</gene>
<dbReference type="SMART" id="SM00856">
    <property type="entry name" value="PMEI"/>
    <property type="match status" value="1"/>
</dbReference>
<keyword evidence="1" id="KW-0732">Signal</keyword>
<dbReference type="Pfam" id="PF04043">
    <property type="entry name" value="PMEI"/>
    <property type="match status" value="1"/>
</dbReference>
<evidence type="ECO:0000256" key="1">
    <source>
        <dbReference type="SAM" id="SignalP"/>
    </source>
</evidence>
<dbReference type="Gene3D" id="1.20.140.40">
    <property type="entry name" value="Invertase/pectin methylesterase inhibitor family protein"/>
    <property type="match status" value="1"/>
</dbReference>
<evidence type="ECO:0000313" key="3">
    <source>
        <dbReference type="EMBL" id="KXG19120.1"/>
    </source>
</evidence>
<feature type="chain" id="PRO_5008268796" description="Pectinesterase inhibitor domain-containing protein" evidence="1">
    <location>
        <begin position="27"/>
        <end position="235"/>
    </location>
</feature>
<dbReference type="InterPro" id="IPR035513">
    <property type="entry name" value="Invertase/methylesterase_inhib"/>
</dbReference>
<dbReference type="SUPFAM" id="SSF101148">
    <property type="entry name" value="Plant invertase/pectin methylesterase inhibitor"/>
    <property type="match status" value="1"/>
</dbReference>
<dbReference type="GO" id="GO:0009827">
    <property type="term" value="P:plant-type cell wall modification"/>
    <property type="evidence" value="ECO:0000318"/>
    <property type="project" value="GO_Central"/>
</dbReference>
<reference evidence="3 4" key="1">
    <citation type="journal article" date="2009" name="Nature">
        <title>The Sorghum bicolor genome and the diversification of grasses.</title>
        <authorList>
            <person name="Paterson A.H."/>
            <person name="Bowers J.E."/>
            <person name="Bruggmann R."/>
            <person name="Dubchak I."/>
            <person name="Grimwood J."/>
            <person name="Gundlach H."/>
            <person name="Haberer G."/>
            <person name="Hellsten U."/>
            <person name="Mitros T."/>
            <person name="Poliakov A."/>
            <person name="Schmutz J."/>
            <person name="Spannagl M."/>
            <person name="Tang H."/>
            <person name="Wang X."/>
            <person name="Wicker T."/>
            <person name="Bharti A.K."/>
            <person name="Chapman J."/>
            <person name="Feltus F.A."/>
            <person name="Gowik U."/>
            <person name="Grigoriev I.V."/>
            <person name="Lyons E."/>
            <person name="Maher C.A."/>
            <person name="Martis M."/>
            <person name="Narechania A."/>
            <person name="Otillar R.P."/>
            <person name="Penning B.W."/>
            <person name="Salamov A.A."/>
            <person name="Wang Y."/>
            <person name="Zhang L."/>
            <person name="Carpita N.C."/>
            <person name="Freeling M."/>
            <person name="Gingle A.R."/>
            <person name="Hash C.T."/>
            <person name="Keller B."/>
            <person name="Klein P."/>
            <person name="Kresovich S."/>
            <person name="McCann M.C."/>
            <person name="Ming R."/>
            <person name="Peterson D.G."/>
            <person name="Mehboob-ur-Rahman"/>
            <person name="Ware D."/>
            <person name="Westhoff P."/>
            <person name="Mayer K.F."/>
            <person name="Messing J."/>
            <person name="Rokhsar D.S."/>
        </authorList>
    </citation>
    <scope>NUCLEOTIDE SEQUENCE [LARGE SCALE GENOMIC DNA]</scope>
    <source>
        <strain evidence="4">cv. BTx623</strain>
    </source>
</reference>
<proteinExistence type="predicted"/>
<dbReference type="GO" id="GO:0004857">
    <property type="term" value="F:enzyme inhibitor activity"/>
    <property type="evidence" value="ECO:0000318"/>
    <property type="project" value="GO_Central"/>
</dbReference>
<organism evidence="3 4">
    <name type="scientific">Sorghum bicolor</name>
    <name type="common">Sorghum</name>
    <name type="synonym">Sorghum vulgare</name>
    <dbReference type="NCBI Taxonomy" id="4558"/>
    <lineage>
        <taxon>Eukaryota</taxon>
        <taxon>Viridiplantae</taxon>
        <taxon>Streptophyta</taxon>
        <taxon>Embryophyta</taxon>
        <taxon>Tracheophyta</taxon>
        <taxon>Spermatophyta</taxon>
        <taxon>Magnoliopsida</taxon>
        <taxon>Liliopsida</taxon>
        <taxon>Poales</taxon>
        <taxon>Poaceae</taxon>
        <taxon>PACMAD clade</taxon>
        <taxon>Panicoideae</taxon>
        <taxon>Andropogonodae</taxon>
        <taxon>Andropogoneae</taxon>
        <taxon>Sorghinae</taxon>
        <taxon>Sorghum</taxon>
    </lineage>
</organism>